<dbReference type="InterPro" id="IPR015676">
    <property type="entry name" value="Tob1/2"/>
</dbReference>
<dbReference type="GO" id="GO:0005737">
    <property type="term" value="C:cytoplasm"/>
    <property type="evidence" value="ECO:0007669"/>
    <property type="project" value="TreeGrafter"/>
</dbReference>
<feature type="region of interest" description="Disordered" evidence="3">
    <location>
        <begin position="180"/>
        <end position="298"/>
    </location>
</feature>
<dbReference type="Pfam" id="PF07742">
    <property type="entry name" value="BTG"/>
    <property type="match status" value="1"/>
</dbReference>
<feature type="region of interest" description="Disordered" evidence="3">
    <location>
        <begin position="130"/>
        <end position="153"/>
    </location>
</feature>
<dbReference type="InterPro" id="IPR002087">
    <property type="entry name" value="Anti_prolifrtn"/>
</dbReference>
<feature type="compositionally biased region" description="Gly residues" evidence="3">
    <location>
        <begin position="238"/>
        <end position="248"/>
    </location>
</feature>
<gene>
    <name evidence="5" type="ORF">TCAL_01411</name>
</gene>
<dbReference type="PRINTS" id="PR00310">
    <property type="entry name" value="ANTIPRLFBTG1"/>
</dbReference>
<feature type="compositionally biased region" description="Low complexity" evidence="3">
    <location>
        <begin position="140"/>
        <end position="150"/>
    </location>
</feature>
<accession>A0A553NSW8</accession>
<feature type="domain" description="Anti-proliferative protein" evidence="4">
    <location>
        <begin position="1"/>
        <end position="104"/>
    </location>
</feature>
<dbReference type="STRING" id="6832.A0A553NSW8"/>
<dbReference type="Proteomes" id="UP000318571">
    <property type="component" value="Chromosome 1"/>
</dbReference>
<sequence>MEVKVAQNFVLNFLYNKLPRRRVNLFGEELETALLDKFQDHWYPDKPFKGSAFRCLRITDPNDPVLNRAARESGNPLSDIIENLPADLAIWIDPGEVSYRIGEKGSVKILYSKNDPIVLVGDGPPCNNGSNGSGYGGISPGLQTSSSTSSGASDDLNAEIAGFLPLDNLNVAMSALSCNHNSSVGPPVPPSINSQQSQGGPPVLNQGVHSTSSNSNSMNLNNGGAGGNGPNSNASGTGSAGGGNGGGNSHALHNNGPPPGLSNGPSGLSGNPVGSNTGFTPFQPRPHHQPVTYTAGTFAQTKFGSTKLKTNGKKTNRMSPTEFSNYIKQRALQKQNSVGSQYNSTPMRINGAVGNNAGFRPLTNSSSNGFFNHPSQQPSHHSQVSPPTHPHSANNMNFGNSRNNINSNPDSYFFPLFPDRSGSGGNSSGSGSSNGSINNTIGSTPSAFHQQNSFGGSSANSSGLTQNRSNNPWSSGMDSDTEAILQDILSVGLSSKPSPFSRGSSGFFSELNGSSDFGSSLAGNLLSDRFPNFNDDSNKGMLGDTLNSGRGGNNSNNSSGNEKYHQRVLVAN</sequence>
<feature type="region of interest" description="Disordered" evidence="3">
    <location>
        <begin position="355"/>
        <end position="479"/>
    </location>
</feature>
<protein>
    <recommendedName>
        <fullName evidence="4">Anti-proliferative protein domain-containing protein</fullName>
    </recommendedName>
</protein>
<dbReference type="SUPFAM" id="SSF160696">
    <property type="entry name" value="BTG domain-like"/>
    <property type="match status" value="1"/>
</dbReference>
<dbReference type="GO" id="GO:0003714">
    <property type="term" value="F:transcription corepressor activity"/>
    <property type="evidence" value="ECO:0007669"/>
    <property type="project" value="TreeGrafter"/>
</dbReference>
<feature type="region of interest" description="Disordered" evidence="3">
    <location>
        <begin position="533"/>
        <end position="572"/>
    </location>
</feature>
<dbReference type="SMART" id="SM00099">
    <property type="entry name" value="btg1"/>
    <property type="match status" value="1"/>
</dbReference>
<feature type="compositionally biased region" description="Polar residues" evidence="3">
    <location>
        <begin position="464"/>
        <end position="478"/>
    </location>
</feature>
<evidence type="ECO:0000256" key="2">
    <source>
        <dbReference type="ARBA" id="ARBA00022553"/>
    </source>
</evidence>
<dbReference type="AlphaFoldDB" id="A0A553NSW8"/>
<evidence type="ECO:0000313" key="5">
    <source>
        <dbReference type="EMBL" id="TRY68534.1"/>
    </source>
</evidence>
<feature type="compositionally biased region" description="Low complexity" evidence="3">
    <location>
        <begin position="373"/>
        <end position="411"/>
    </location>
</feature>
<feature type="compositionally biased region" description="Low complexity" evidence="3">
    <location>
        <begin position="249"/>
        <end position="276"/>
    </location>
</feature>
<evidence type="ECO:0000313" key="6">
    <source>
        <dbReference type="Proteomes" id="UP000318571"/>
    </source>
</evidence>
<dbReference type="Gene3D" id="3.90.640.90">
    <property type="entry name" value="Anti-proliferative protein, N-terminal domain"/>
    <property type="match status" value="1"/>
</dbReference>
<reference evidence="5 6" key="1">
    <citation type="journal article" date="2018" name="Nat. Ecol. Evol.">
        <title>Genomic signatures of mitonuclear coevolution across populations of Tigriopus californicus.</title>
        <authorList>
            <person name="Barreto F.S."/>
            <person name="Watson E.T."/>
            <person name="Lima T.G."/>
            <person name="Willett C.S."/>
            <person name="Edmands S."/>
            <person name="Li W."/>
            <person name="Burton R.S."/>
        </authorList>
    </citation>
    <scope>NUCLEOTIDE SEQUENCE [LARGE SCALE GENOMIC DNA]</scope>
    <source>
        <strain evidence="5 6">San Diego</strain>
    </source>
</reference>
<organism evidence="5 6">
    <name type="scientific">Tigriopus californicus</name>
    <name type="common">Marine copepod</name>
    <dbReference type="NCBI Taxonomy" id="6832"/>
    <lineage>
        <taxon>Eukaryota</taxon>
        <taxon>Metazoa</taxon>
        <taxon>Ecdysozoa</taxon>
        <taxon>Arthropoda</taxon>
        <taxon>Crustacea</taxon>
        <taxon>Multicrustacea</taxon>
        <taxon>Hexanauplia</taxon>
        <taxon>Copepoda</taxon>
        <taxon>Harpacticoida</taxon>
        <taxon>Harpacticidae</taxon>
        <taxon>Tigriopus</taxon>
    </lineage>
</organism>
<dbReference type="InterPro" id="IPR036054">
    <property type="entry name" value="BTG-like_sf"/>
</dbReference>
<feature type="compositionally biased region" description="Low complexity" evidence="3">
    <location>
        <begin position="210"/>
        <end position="222"/>
    </location>
</feature>
<comment type="similarity">
    <text evidence="1">Belongs to the BTG family.</text>
</comment>
<dbReference type="GO" id="GO:0005634">
    <property type="term" value="C:nucleus"/>
    <property type="evidence" value="ECO:0007669"/>
    <property type="project" value="TreeGrafter"/>
</dbReference>
<evidence type="ECO:0000256" key="3">
    <source>
        <dbReference type="SAM" id="MobiDB-lite"/>
    </source>
</evidence>
<feature type="compositionally biased region" description="Low complexity" evidence="3">
    <location>
        <begin position="452"/>
        <end position="463"/>
    </location>
</feature>
<name>A0A553NSW8_TIGCA</name>
<dbReference type="PANTHER" id="PTHR17537">
    <property type="entry name" value="TRANSDUCER OF ERBB2 TOB"/>
    <property type="match status" value="1"/>
</dbReference>
<proteinExistence type="inferred from homology"/>
<dbReference type="OrthoDB" id="19928at2759"/>
<dbReference type="EMBL" id="VCGU01000010">
    <property type="protein sequence ID" value="TRY68534.1"/>
    <property type="molecule type" value="Genomic_DNA"/>
</dbReference>
<dbReference type="PANTHER" id="PTHR17537:SF5">
    <property type="entry name" value="TRANSDUCER OF ERBB2, ISOFORM A"/>
    <property type="match status" value="1"/>
</dbReference>
<keyword evidence="6" id="KW-1185">Reference proteome</keyword>
<feature type="compositionally biased region" description="Low complexity" evidence="3">
    <location>
        <begin position="429"/>
        <end position="444"/>
    </location>
</feature>
<comment type="caution">
    <text evidence="5">The sequence shown here is derived from an EMBL/GenBank/DDBJ whole genome shotgun (WGS) entry which is preliminary data.</text>
</comment>
<evidence type="ECO:0000256" key="1">
    <source>
        <dbReference type="ARBA" id="ARBA00007989"/>
    </source>
</evidence>
<keyword evidence="2" id="KW-0597">Phosphoprotein</keyword>
<evidence type="ECO:0000259" key="4">
    <source>
        <dbReference type="SMART" id="SM00099"/>
    </source>
</evidence>